<comment type="similarity">
    <text evidence="3">Belongs to the multi antimicrobial extrusion (MATE) (TC 2.A.66.1) family.</text>
</comment>
<gene>
    <name evidence="14" type="ORF">SAMN05421659_103252</name>
</gene>
<dbReference type="OrthoDB" id="9776324at2"/>
<evidence type="ECO:0000256" key="8">
    <source>
        <dbReference type="ARBA" id="ARBA00022692"/>
    </source>
</evidence>
<evidence type="ECO:0000313" key="15">
    <source>
        <dbReference type="Proteomes" id="UP000199701"/>
    </source>
</evidence>
<sequence>MATDMTKGKPMKLLIGFALPLMIGNIFQQFYNLVDTVIVGRFIGPDALAAVGTTGNIIAVTNSLMMGLSVGAGIVVAQYFGMHNQEKLKQSIVALIELVSVLTAIIPLLGFLLAPTILHLMQVPDNIIGTSTLFLRICMAGMFGMIVYNGAASILRSVGDSKTPLLAMVVSSLANIALNLLFVLHFHMGVAGAAYGTVIAQVVAAAICIRQLYIGRIKIGLTQLDFTPQWHMIMIVVKAGVPFAVQSSLISLGGMSVQGLVNTFGMETMSAYAAVQRIDSVTIQIIVAIGSALSVFTGQNIGSQNFERIREALHKTLMIMMTCCVSLVVVVLCFKKQILSIFLNPAIAADAIRIGSNYMTIIVIAYIIAGVMNSYLNLIRGAGDVNASLLAGVAEITGRIVFAYLLVIPFGVTGIWIATPLSWGCGCLYSIYRYYSGKWKKQWII</sequence>
<dbReference type="CDD" id="cd13138">
    <property type="entry name" value="MATE_yoeA_like"/>
    <property type="match status" value="1"/>
</dbReference>
<dbReference type="EMBL" id="FOJI01000003">
    <property type="protein sequence ID" value="SEW02990.1"/>
    <property type="molecule type" value="Genomic_DNA"/>
</dbReference>
<evidence type="ECO:0000256" key="11">
    <source>
        <dbReference type="ARBA" id="ARBA00023136"/>
    </source>
</evidence>
<evidence type="ECO:0000256" key="13">
    <source>
        <dbReference type="SAM" id="Phobius"/>
    </source>
</evidence>
<dbReference type="PANTHER" id="PTHR43298:SF2">
    <property type="entry name" value="FMN_FAD EXPORTER YEEO-RELATED"/>
    <property type="match status" value="1"/>
</dbReference>
<evidence type="ECO:0000256" key="4">
    <source>
        <dbReference type="ARBA" id="ARBA00020268"/>
    </source>
</evidence>
<feature type="transmembrane region" description="Helical" evidence="13">
    <location>
        <begin position="317"/>
        <end position="338"/>
    </location>
</feature>
<dbReference type="NCBIfam" id="TIGR00797">
    <property type="entry name" value="matE"/>
    <property type="match status" value="1"/>
</dbReference>
<accession>A0A1I0NP56</accession>
<dbReference type="GO" id="GO:0005886">
    <property type="term" value="C:plasma membrane"/>
    <property type="evidence" value="ECO:0007669"/>
    <property type="project" value="UniProtKB-SubCell"/>
</dbReference>
<evidence type="ECO:0000313" key="14">
    <source>
        <dbReference type="EMBL" id="SEW02990.1"/>
    </source>
</evidence>
<reference evidence="14 15" key="1">
    <citation type="submission" date="2016-10" db="EMBL/GenBank/DDBJ databases">
        <authorList>
            <person name="de Groot N.N."/>
        </authorList>
    </citation>
    <scope>NUCLEOTIDE SEQUENCE [LARGE SCALE GENOMIC DNA]</scope>
    <source>
        <strain evidence="14 15">DSM 9179</strain>
    </source>
</reference>
<evidence type="ECO:0000256" key="12">
    <source>
        <dbReference type="ARBA" id="ARBA00031636"/>
    </source>
</evidence>
<dbReference type="InterPro" id="IPR050222">
    <property type="entry name" value="MATE_MdtK"/>
</dbReference>
<evidence type="ECO:0000256" key="6">
    <source>
        <dbReference type="ARBA" id="ARBA00022449"/>
    </source>
</evidence>
<keyword evidence="7" id="KW-1003">Cell membrane</keyword>
<name>A0A1I0NP56_9FIRM</name>
<feature type="transmembrane region" description="Helical" evidence="13">
    <location>
        <begin position="163"/>
        <end position="184"/>
    </location>
</feature>
<organism evidence="14 15">
    <name type="scientific">[Clostridium] fimetarium</name>
    <dbReference type="NCBI Taxonomy" id="99656"/>
    <lineage>
        <taxon>Bacteria</taxon>
        <taxon>Bacillati</taxon>
        <taxon>Bacillota</taxon>
        <taxon>Clostridia</taxon>
        <taxon>Lachnospirales</taxon>
        <taxon>Lachnospiraceae</taxon>
    </lineage>
</organism>
<protein>
    <recommendedName>
        <fullName evidence="4">Probable multidrug resistance protein NorM</fullName>
    </recommendedName>
    <alternativeName>
        <fullName evidence="12">Multidrug-efflux transporter</fullName>
    </alternativeName>
</protein>
<dbReference type="GO" id="GO:0015297">
    <property type="term" value="F:antiporter activity"/>
    <property type="evidence" value="ECO:0007669"/>
    <property type="project" value="UniProtKB-KW"/>
</dbReference>
<dbReference type="RefSeq" id="WP_092451451.1">
    <property type="nucleotide sequence ID" value="NZ_FOJI01000003.1"/>
</dbReference>
<dbReference type="PIRSF" id="PIRSF006603">
    <property type="entry name" value="DinF"/>
    <property type="match status" value="1"/>
</dbReference>
<dbReference type="InterPro" id="IPR048279">
    <property type="entry name" value="MdtK-like"/>
</dbReference>
<dbReference type="AlphaFoldDB" id="A0A1I0NP56"/>
<dbReference type="InterPro" id="IPR002528">
    <property type="entry name" value="MATE_fam"/>
</dbReference>
<feature type="transmembrane region" description="Helical" evidence="13">
    <location>
        <begin position="133"/>
        <end position="151"/>
    </location>
</feature>
<keyword evidence="9 13" id="KW-1133">Transmembrane helix</keyword>
<keyword evidence="15" id="KW-1185">Reference proteome</keyword>
<dbReference type="GO" id="GO:0006811">
    <property type="term" value="P:monoatomic ion transport"/>
    <property type="evidence" value="ECO:0007669"/>
    <property type="project" value="UniProtKB-KW"/>
</dbReference>
<dbReference type="PANTHER" id="PTHR43298">
    <property type="entry name" value="MULTIDRUG RESISTANCE PROTEIN NORM-RELATED"/>
    <property type="match status" value="1"/>
</dbReference>
<keyword evidence="5" id="KW-0813">Transport</keyword>
<feature type="transmembrane region" description="Helical" evidence="13">
    <location>
        <begin position="358"/>
        <end position="376"/>
    </location>
</feature>
<feature type="transmembrane region" description="Helical" evidence="13">
    <location>
        <begin position="388"/>
        <end position="407"/>
    </location>
</feature>
<proteinExistence type="inferred from homology"/>
<feature type="transmembrane region" description="Helical" evidence="13">
    <location>
        <begin position="190"/>
        <end position="209"/>
    </location>
</feature>
<feature type="transmembrane region" description="Helical" evidence="13">
    <location>
        <begin position="57"/>
        <end position="80"/>
    </location>
</feature>
<dbReference type="Proteomes" id="UP000199701">
    <property type="component" value="Unassembled WGS sequence"/>
</dbReference>
<keyword evidence="11 13" id="KW-0472">Membrane</keyword>
<dbReference type="Pfam" id="PF01554">
    <property type="entry name" value="MatE"/>
    <property type="match status" value="2"/>
</dbReference>
<keyword evidence="6" id="KW-0050">Antiport</keyword>
<comment type="subcellular location">
    <subcellularLocation>
        <location evidence="2">Cell membrane</location>
        <topology evidence="2">Multi-pass membrane protein</topology>
    </subcellularLocation>
</comment>
<evidence type="ECO:0000256" key="2">
    <source>
        <dbReference type="ARBA" id="ARBA00004651"/>
    </source>
</evidence>
<dbReference type="GO" id="GO:0042910">
    <property type="term" value="F:xenobiotic transmembrane transporter activity"/>
    <property type="evidence" value="ECO:0007669"/>
    <property type="project" value="InterPro"/>
</dbReference>
<evidence type="ECO:0000256" key="10">
    <source>
        <dbReference type="ARBA" id="ARBA00023065"/>
    </source>
</evidence>
<dbReference type="STRING" id="99656.SAMN05421659_103252"/>
<evidence type="ECO:0000256" key="1">
    <source>
        <dbReference type="ARBA" id="ARBA00003408"/>
    </source>
</evidence>
<evidence type="ECO:0000256" key="5">
    <source>
        <dbReference type="ARBA" id="ARBA00022448"/>
    </source>
</evidence>
<evidence type="ECO:0000256" key="9">
    <source>
        <dbReference type="ARBA" id="ARBA00022989"/>
    </source>
</evidence>
<evidence type="ECO:0000256" key="3">
    <source>
        <dbReference type="ARBA" id="ARBA00010199"/>
    </source>
</evidence>
<feature type="transmembrane region" description="Helical" evidence="13">
    <location>
        <begin position="274"/>
        <end position="296"/>
    </location>
</feature>
<feature type="transmembrane region" description="Helical" evidence="13">
    <location>
        <begin position="92"/>
        <end position="113"/>
    </location>
</feature>
<evidence type="ECO:0000256" key="7">
    <source>
        <dbReference type="ARBA" id="ARBA00022475"/>
    </source>
</evidence>
<comment type="function">
    <text evidence="1">Multidrug efflux pump.</text>
</comment>
<keyword evidence="10" id="KW-0406">Ion transport</keyword>
<keyword evidence="8 13" id="KW-0812">Transmembrane</keyword>